<dbReference type="GO" id="GO:0005634">
    <property type="term" value="C:nucleus"/>
    <property type="evidence" value="ECO:0007669"/>
    <property type="project" value="TreeGrafter"/>
</dbReference>
<proteinExistence type="predicted"/>
<evidence type="ECO:0000313" key="5">
    <source>
        <dbReference type="Proteomes" id="UP000091967"/>
    </source>
</evidence>
<dbReference type="InterPro" id="IPR050863">
    <property type="entry name" value="CenT-Element_Derived"/>
</dbReference>
<dbReference type="Pfam" id="PF00270">
    <property type="entry name" value="DEAD"/>
    <property type="match status" value="1"/>
</dbReference>
<dbReference type="PROSITE" id="PS51253">
    <property type="entry name" value="HTH_CENPB"/>
    <property type="match status" value="1"/>
</dbReference>
<dbReference type="Gene3D" id="3.40.50.300">
    <property type="entry name" value="P-loop containing nucleotide triphosphate hydrolases"/>
    <property type="match status" value="1"/>
</dbReference>
<feature type="region of interest" description="Disordered" evidence="2">
    <location>
        <begin position="1640"/>
        <end position="1705"/>
    </location>
</feature>
<dbReference type="Pfam" id="PF03184">
    <property type="entry name" value="DDE_1"/>
    <property type="match status" value="1"/>
</dbReference>
<dbReference type="STRING" id="36050.A0A1B8B044"/>
<feature type="compositionally biased region" description="Acidic residues" evidence="2">
    <location>
        <begin position="922"/>
        <end position="936"/>
    </location>
</feature>
<evidence type="ECO:0000256" key="1">
    <source>
        <dbReference type="ARBA" id="ARBA00023125"/>
    </source>
</evidence>
<dbReference type="Pfam" id="PF12013">
    <property type="entry name" value="OrsD"/>
    <property type="match status" value="1"/>
</dbReference>
<dbReference type="GO" id="GO:0003677">
    <property type="term" value="F:DNA binding"/>
    <property type="evidence" value="ECO:0007669"/>
    <property type="project" value="UniProtKB-KW"/>
</dbReference>
<dbReference type="InterPro" id="IPR004875">
    <property type="entry name" value="DDE_SF_endonuclease_dom"/>
</dbReference>
<dbReference type="Proteomes" id="UP000091967">
    <property type="component" value="Unassembled WGS sequence"/>
</dbReference>
<organism evidence="4 5">
    <name type="scientific">Fusarium poae</name>
    <dbReference type="NCBI Taxonomy" id="36050"/>
    <lineage>
        <taxon>Eukaryota</taxon>
        <taxon>Fungi</taxon>
        <taxon>Dikarya</taxon>
        <taxon>Ascomycota</taxon>
        <taxon>Pezizomycotina</taxon>
        <taxon>Sordariomycetes</taxon>
        <taxon>Hypocreomycetidae</taxon>
        <taxon>Hypocreales</taxon>
        <taxon>Nectriaceae</taxon>
        <taxon>Fusarium</taxon>
    </lineage>
</organism>
<dbReference type="InterPro" id="IPR027417">
    <property type="entry name" value="P-loop_NTPase"/>
</dbReference>
<name>A0A1B8B044_FUSPO</name>
<dbReference type="InterPro" id="IPR011545">
    <property type="entry name" value="DEAD/DEAH_box_helicase_dom"/>
</dbReference>
<comment type="caution">
    <text evidence="4">The sequence shown here is derived from an EMBL/GenBank/DDBJ whole genome shotgun (WGS) entry which is preliminary data.</text>
</comment>
<sequence length="1705" mass="191807">MSLPVQLRTDRAIDDVLRGTSIREASKRHLVDRTYLTRRINGIPTKEEVDEKKQVLSRHQETHLANWAIAQGRLGYAPPMIRFRFYAQHILKHNGSTHTLGKNWHSSFFKRHPALKCLKSKLIDYKRVDGANTANINLFFDRFDTPEVQHIPLRHTYNADEFGLMEGVGDNGMVVGESYRKFVLVKDHQKRTWTSILECVSGDGRVLDPLIIFAGKYVQQQWFPDKDNEVYATWKFETSPNGWTNNDIALKWLRSVFIPQTKPQDSDQWRLLILDGHGSHTTEEFMLECYIHKIWLLFLPAHSSHVLQPLDLGVFSALKRAYRRAFTISALLHCNPNPGKQEFLHAYQLARKERLISVNILAGWQASGIFPRNRSKPLNSRFVRRGDPDATSAPISAFPTPPAPDFAQKMSAVDVQTPKSSRDLVKLQRSLMAVDPAFGQSAARLLFRKVGKALDDNIVKLTAAEVQTDHLTNALEKARPQKRRRVIPDPNKDFVELHEVQTEKARLAAEGGGESDIHSDLEGSTLSDSGSEKSSEAEDCIEIIQLCEQLDVLLCLICEAAIKPEVDKVEHHYRNCHKTVGEQLQAVIAFAASFSSSGWRPRTLQDPADENIQLPPDGSAPIPGLRTYKGFSCRAGGCRFLTRNKSNFSTHETRNRHRTQVEGKRGREYVMLQSLRKAPHARYWIVNPARGAETTDADGDPATERADDGVTAGDALLLQTVRACEKDLKKAETERQRQVEAPGGVDTESRWVQFMKWSAHLQQRDKPTLYQAGLSPASAAVEQRMWPRERREANQRLRELTESFRRELGRCMERLDRVPDETLEWLGSIDPTKPVSTPFGRKQQPDTMDRYSACWQRYLCYCVRIQALGRDGAKAEHGIRFTEEQWNSLADIVQRLDTVVDKKKRQGQQQVTKGSREGDRGEGEEEEEEEEDPDKEALDEAVFDFCIKSIKQKLGKKQYYNPLLHFTAVLGVKEDGTWVPSHTHTRFLAGFLWCGRILMLGHFFEDDPYDSDDSNCDTSFAAIDRFQKGHRDWLATGSYTPFSAIIQWMTYGRGYRNQEGGQARVLWDSNGMTLNYLGDKITVNSFQRAAQAFVREAEGWLDKLMGGQWSQIRETIRLQDIADSLVFEGPGRSFATNRKNAWLKPGAEKLTRLLGTTLWKIVDAGNGGSRVECRKRAMDEYLGWLRQFRSSMFPVVHVWGGQPGRGPEVSTLKHCDTDQLPKNVFVFDGQVVVLITDRDKSKGLNGKQGRKVARFLPEGPSLMMVAYVAWLLPFEKVLHRLSGIRGPSEAISPWLWKSAEKGIWDTAKLSKQLALVTGVQIGVQLTVSSYRHVAIEMGRRIKGLIVQQVELEAAVADSDDEAADPLTGEAHRRPKVEYVWDIQATHGSRIARNHYAVNLQFPSQLQPEMLSNFREISRLWHQFLARTDGDFGDRKRRAHDDDIMPVVDRSAKRQRLAIDREQATSPRLPLDGDLAPRYEDAEIDAGLKRMLGEDAGWKTAQQRDGMYRIMRLENDGIRSELLIVVLPTGGGKSILFMLPAFMEDERGTGGGPVSIVVVPFVSLVQDLVSRARELGIDCMEWRNDIDQERDERQRDARLVVVSADVALPRAARAANGAAPVRVPAGDAYCDAAGVDGGLVPGANAGTGRNNHPSSDDEGEYSVPSEAGKAGEDGNRGRSGSCNEGDRGANGDSTTRSGILPLDQAV</sequence>
<dbReference type="InterPro" id="IPR022698">
    <property type="entry name" value="OrsD"/>
</dbReference>
<accession>A0A1B8B044</accession>
<dbReference type="PANTHER" id="PTHR19303">
    <property type="entry name" value="TRANSPOSON"/>
    <property type="match status" value="1"/>
</dbReference>
<dbReference type="InterPro" id="IPR006600">
    <property type="entry name" value="HTH_CenpB_DNA-bd_dom"/>
</dbReference>
<evidence type="ECO:0000259" key="3">
    <source>
        <dbReference type="PROSITE" id="PS51253"/>
    </source>
</evidence>
<keyword evidence="1" id="KW-0238">DNA-binding</keyword>
<feature type="region of interest" description="Disordered" evidence="2">
    <location>
        <begin position="505"/>
        <end position="532"/>
    </location>
</feature>
<reference evidence="4 5" key="1">
    <citation type="submission" date="2016-06" db="EMBL/GenBank/DDBJ databases">
        <title>Living apart together: crosstalk between the core and supernumerary genomes in a fungal plant pathogen.</title>
        <authorList>
            <person name="Vanheule A."/>
            <person name="Audenaert K."/>
            <person name="Warris S."/>
            <person name="Van De Geest H."/>
            <person name="Schijlen E."/>
            <person name="Hofte M."/>
            <person name="De Saeger S."/>
            <person name="Haesaert G."/>
            <person name="Waalwijk C."/>
            <person name="Van Der Lee T."/>
        </authorList>
    </citation>
    <scope>NUCLEOTIDE SEQUENCE [LARGE SCALE GENOMIC DNA]</scope>
    <source>
        <strain evidence="4 5">2516</strain>
    </source>
</reference>
<keyword evidence="5" id="KW-1185">Reference proteome</keyword>
<evidence type="ECO:0000313" key="4">
    <source>
        <dbReference type="EMBL" id="OBS26056.1"/>
    </source>
</evidence>
<dbReference type="GO" id="GO:0005524">
    <property type="term" value="F:ATP binding"/>
    <property type="evidence" value="ECO:0007669"/>
    <property type="project" value="InterPro"/>
</dbReference>
<feature type="domain" description="HTH CENPB-type" evidence="3">
    <location>
        <begin position="48"/>
        <end position="118"/>
    </location>
</feature>
<gene>
    <name evidence="4" type="ORF">FPOA_06586</name>
</gene>
<evidence type="ECO:0000256" key="2">
    <source>
        <dbReference type="SAM" id="MobiDB-lite"/>
    </source>
</evidence>
<protein>
    <recommendedName>
        <fullName evidence="3">HTH CENPB-type domain-containing protein</fullName>
    </recommendedName>
</protein>
<dbReference type="EMBL" id="LYXU01000002">
    <property type="protein sequence ID" value="OBS26056.1"/>
    <property type="molecule type" value="Genomic_DNA"/>
</dbReference>
<dbReference type="SUPFAM" id="SSF52540">
    <property type="entry name" value="P-loop containing nucleoside triphosphate hydrolases"/>
    <property type="match status" value="1"/>
</dbReference>
<feature type="region of interest" description="Disordered" evidence="2">
    <location>
        <begin position="903"/>
        <end position="936"/>
    </location>
</feature>
<dbReference type="PANTHER" id="PTHR19303:SF74">
    <property type="entry name" value="POGO TRANSPOSABLE ELEMENT WITH KRAB DOMAIN"/>
    <property type="match status" value="1"/>
</dbReference>